<accession>A0A5N5XG77</accession>
<reference evidence="1 2" key="1">
    <citation type="submission" date="2019-04" db="EMBL/GenBank/DDBJ databases">
        <title>Friends and foes A comparative genomics study of 23 Aspergillus species from section Flavi.</title>
        <authorList>
            <consortium name="DOE Joint Genome Institute"/>
            <person name="Kjaerbolling I."/>
            <person name="Vesth T."/>
            <person name="Frisvad J.C."/>
            <person name="Nybo J.L."/>
            <person name="Theobald S."/>
            <person name="Kildgaard S."/>
            <person name="Isbrandt T."/>
            <person name="Kuo A."/>
            <person name="Sato A."/>
            <person name="Lyhne E.K."/>
            <person name="Kogle M.E."/>
            <person name="Wiebenga A."/>
            <person name="Kun R.S."/>
            <person name="Lubbers R.J."/>
            <person name="Makela M.R."/>
            <person name="Barry K."/>
            <person name="Chovatia M."/>
            <person name="Clum A."/>
            <person name="Daum C."/>
            <person name="Haridas S."/>
            <person name="He G."/>
            <person name="LaButti K."/>
            <person name="Lipzen A."/>
            <person name="Mondo S."/>
            <person name="Riley R."/>
            <person name="Salamov A."/>
            <person name="Simmons B.A."/>
            <person name="Magnuson J.K."/>
            <person name="Henrissat B."/>
            <person name="Mortensen U.H."/>
            <person name="Larsen T.O."/>
            <person name="Devries R.P."/>
            <person name="Grigoriev I.V."/>
            <person name="Machida M."/>
            <person name="Baker S.E."/>
            <person name="Andersen M.R."/>
        </authorList>
    </citation>
    <scope>NUCLEOTIDE SEQUENCE [LARGE SCALE GENOMIC DNA]</scope>
    <source>
        <strain evidence="1 2">CBS 151.66</strain>
    </source>
</reference>
<evidence type="ECO:0000313" key="1">
    <source>
        <dbReference type="EMBL" id="KAB8079726.1"/>
    </source>
</evidence>
<protein>
    <recommendedName>
        <fullName evidence="3">WD40-repeat-containing domain protein</fullName>
    </recommendedName>
</protein>
<dbReference type="SUPFAM" id="SSF117289">
    <property type="entry name" value="Nucleoporin domain"/>
    <property type="match status" value="1"/>
</dbReference>
<evidence type="ECO:0008006" key="3">
    <source>
        <dbReference type="Google" id="ProtNLM"/>
    </source>
</evidence>
<dbReference type="Proteomes" id="UP000326565">
    <property type="component" value="Unassembled WGS sequence"/>
</dbReference>
<keyword evidence="2" id="KW-1185">Reference proteome</keyword>
<dbReference type="OrthoDB" id="194358at2759"/>
<dbReference type="InterPro" id="IPR015943">
    <property type="entry name" value="WD40/YVTN_repeat-like_dom_sf"/>
</dbReference>
<proteinExistence type="predicted"/>
<organism evidence="1 2">
    <name type="scientific">Aspergillus leporis</name>
    <dbReference type="NCBI Taxonomy" id="41062"/>
    <lineage>
        <taxon>Eukaryota</taxon>
        <taxon>Fungi</taxon>
        <taxon>Dikarya</taxon>
        <taxon>Ascomycota</taxon>
        <taxon>Pezizomycotina</taxon>
        <taxon>Eurotiomycetes</taxon>
        <taxon>Eurotiomycetidae</taxon>
        <taxon>Eurotiales</taxon>
        <taxon>Aspergillaceae</taxon>
        <taxon>Aspergillus</taxon>
        <taxon>Aspergillus subgen. Circumdati</taxon>
    </lineage>
</organism>
<gene>
    <name evidence="1" type="ORF">BDV29DRAFT_151642</name>
</gene>
<dbReference type="Gene3D" id="2.130.10.10">
    <property type="entry name" value="YVTN repeat-like/Quinoprotein amine dehydrogenase"/>
    <property type="match status" value="1"/>
</dbReference>
<dbReference type="AlphaFoldDB" id="A0A5N5XG77"/>
<dbReference type="EMBL" id="ML732149">
    <property type="protein sequence ID" value="KAB8079726.1"/>
    <property type="molecule type" value="Genomic_DNA"/>
</dbReference>
<evidence type="ECO:0000313" key="2">
    <source>
        <dbReference type="Proteomes" id="UP000326565"/>
    </source>
</evidence>
<sequence length="99" mass="10476">MKAEALVGSCSREGATGSGTDNVINVLAFDPSPEINVLMVPYVDGELVVYDLWTTELCCRIEDVFAYTLACSPVGRTLGTGSSQGAIHIFDFAGARVTN</sequence>
<name>A0A5N5XG77_9EURO</name>